<protein>
    <submittedName>
        <fullName evidence="3">Esterase</fullName>
    </submittedName>
</protein>
<comment type="similarity">
    <text evidence="1">Belongs to the 4-hydroxybenzoyl-CoA thioesterase family.</text>
</comment>
<dbReference type="PANTHER" id="PTHR31793">
    <property type="entry name" value="4-HYDROXYBENZOYL-COA THIOESTERASE FAMILY MEMBER"/>
    <property type="match status" value="1"/>
</dbReference>
<dbReference type="Pfam" id="PF13279">
    <property type="entry name" value="4HBT_2"/>
    <property type="match status" value="1"/>
</dbReference>
<dbReference type="PIRSF" id="PIRSF003230">
    <property type="entry name" value="YbgC"/>
    <property type="match status" value="1"/>
</dbReference>
<dbReference type="InterPro" id="IPR006684">
    <property type="entry name" value="YbgC/YbaW"/>
</dbReference>
<dbReference type="GO" id="GO:0047617">
    <property type="term" value="F:fatty acyl-CoA hydrolase activity"/>
    <property type="evidence" value="ECO:0007669"/>
    <property type="project" value="TreeGrafter"/>
</dbReference>
<dbReference type="RefSeq" id="WP_061835983.1">
    <property type="nucleotide sequence ID" value="NZ_LUKE01000003.1"/>
</dbReference>
<keyword evidence="2" id="KW-0378">Hydrolase</keyword>
<evidence type="ECO:0000256" key="1">
    <source>
        <dbReference type="ARBA" id="ARBA00005953"/>
    </source>
</evidence>
<accession>A0A150WJQ2</accession>
<evidence type="ECO:0000256" key="2">
    <source>
        <dbReference type="ARBA" id="ARBA00022801"/>
    </source>
</evidence>
<dbReference type="CDD" id="cd00586">
    <property type="entry name" value="4HBT"/>
    <property type="match status" value="1"/>
</dbReference>
<reference evidence="3 4" key="1">
    <citation type="submission" date="2016-03" db="EMBL/GenBank/DDBJ databases">
        <authorList>
            <person name="Ploux O."/>
        </authorList>
    </citation>
    <scope>NUCLEOTIDE SEQUENCE [LARGE SCALE GENOMIC DNA]</scope>
    <source>
        <strain evidence="3 4">R0</strain>
    </source>
</reference>
<dbReference type="EMBL" id="LUKE01000003">
    <property type="protein sequence ID" value="KYG64017.1"/>
    <property type="molecule type" value="Genomic_DNA"/>
</dbReference>
<dbReference type="AlphaFoldDB" id="A0A150WJQ2"/>
<dbReference type="InterPro" id="IPR029069">
    <property type="entry name" value="HotDog_dom_sf"/>
</dbReference>
<dbReference type="OrthoDB" id="5294370at2"/>
<dbReference type="SUPFAM" id="SSF54637">
    <property type="entry name" value="Thioesterase/thiol ester dehydrase-isomerase"/>
    <property type="match status" value="1"/>
</dbReference>
<organism evidence="3 4">
    <name type="scientific">Bdellovibrio bacteriovorus</name>
    <dbReference type="NCBI Taxonomy" id="959"/>
    <lineage>
        <taxon>Bacteria</taxon>
        <taxon>Pseudomonadati</taxon>
        <taxon>Bdellovibrionota</taxon>
        <taxon>Bdellovibrionia</taxon>
        <taxon>Bdellovibrionales</taxon>
        <taxon>Pseudobdellovibrionaceae</taxon>
        <taxon>Bdellovibrio</taxon>
    </lineage>
</organism>
<sequence>MFIHRHKVQFYETDLMGIVHHSNYLRFFEGARVAWAHSKGLLDYQQPGTASHFAVLETQVRHVKPTFFGDDLQVEVQAKTDGNRLIFQYRLHGRKGEICALGQTVHVSLGPDLKLKRLSAEIKAVTEKETWTETWL</sequence>
<keyword evidence="4" id="KW-1185">Reference proteome</keyword>
<proteinExistence type="inferred from homology"/>
<dbReference type="PANTHER" id="PTHR31793:SF27">
    <property type="entry name" value="NOVEL THIOESTERASE SUPERFAMILY DOMAIN AND SAPOSIN A-TYPE DOMAIN CONTAINING PROTEIN (0610012H03RIK)"/>
    <property type="match status" value="1"/>
</dbReference>
<dbReference type="InterPro" id="IPR050563">
    <property type="entry name" value="4-hydroxybenzoyl-CoA_TE"/>
</dbReference>
<dbReference type="Gene3D" id="3.10.129.10">
    <property type="entry name" value="Hotdog Thioesterase"/>
    <property type="match status" value="1"/>
</dbReference>
<evidence type="ECO:0000313" key="3">
    <source>
        <dbReference type="EMBL" id="KYG64017.1"/>
    </source>
</evidence>
<gene>
    <name evidence="3" type="ORF">AZI86_14515</name>
</gene>
<evidence type="ECO:0000313" key="4">
    <source>
        <dbReference type="Proteomes" id="UP000075320"/>
    </source>
</evidence>
<comment type="caution">
    <text evidence="3">The sequence shown here is derived from an EMBL/GenBank/DDBJ whole genome shotgun (WGS) entry which is preliminary data.</text>
</comment>
<name>A0A150WJQ2_BDEBC</name>
<dbReference type="Proteomes" id="UP000075320">
    <property type="component" value="Unassembled WGS sequence"/>
</dbReference>